<dbReference type="Gene3D" id="3.30.450.20">
    <property type="entry name" value="PAS domain"/>
    <property type="match status" value="3"/>
</dbReference>
<dbReference type="InterPro" id="IPR001633">
    <property type="entry name" value="EAL_dom"/>
</dbReference>
<dbReference type="SMART" id="SM00052">
    <property type="entry name" value="EAL"/>
    <property type="match status" value="1"/>
</dbReference>
<feature type="domain" description="GGDEF" evidence="5">
    <location>
        <begin position="619"/>
        <end position="749"/>
    </location>
</feature>
<dbReference type="CDD" id="cd00130">
    <property type="entry name" value="PAS"/>
    <property type="match status" value="2"/>
</dbReference>
<dbReference type="SMART" id="SM00086">
    <property type="entry name" value="PAC"/>
    <property type="match status" value="2"/>
</dbReference>
<dbReference type="Gene3D" id="3.30.70.270">
    <property type="match status" value="1"/>
</dbReference>
<feature type="domain" description="PAS" evidence="2">
    <location>
        <begin position="163"/>
        <end position="224"/>
    </location>
</feature>
<dbReference type="InterPro" id="IPR003018">
    <property type="entry name" value="GAF"/>
</dbReference>
<feature type="compositionally biased region" description="Basic and acidic residues" evidence="1">
    <location>
        <begin position="9"/>
        <end position="22"/>
    </location>
</feature>
<dbReference type="NCBIfam" id="TIGR00229">
    <property type="entry name" value="sensory_box"/>
    <property type="match status" value="2"/>
</dbReference>
<dbReference type="Pfam" id="PF08448">
    <property type="entry name" value="PAS_4"/>
    <property type="match status" value="1"/>
</dbReference>
<dbReference type="InterPro" id="IPR000700">
    <property type="entry name" value="PAS-assoc_C"/>
</dbReference>
<protein>
    <submittedName>
        <fullName evidence="6">Response regulator receiver protein</fullName>
    </submittedName>
</protein>
<evidence type="ECO:0000313" key="6">
    <source>
        <dbReference type="EMBL" id="BAL55201.1"/>
    </source>
</evidence>
<proteinExistence type="predicted"/>
<dbReference type="Pfam" id="PF00990">
    <property type="entry name" value="GGDEF"/>
    <property type="match status" value="1"/>
</dbReference>
<dbReference type="Pfam" id="PF00563">
    <property type="entry name" value="EAL"/>
    <property type="match status" value="1"/>
</dbReference>
<reference evidence="6" key="2">
    <citation type="journal article" date="2012" name="PLoS ONE">
        <title>A Deeply Branching Thermophilic Bacterium with an Ancient Acetyl-CoA Pathway Dominates a Subsurface Ecosystem.</title>
        <authorList>
            <person name="Takami H."/>
            <person name="Noguchi H."/>
            <person name="Takaki Y."/>
            <person name="Uchiyama I."/>
            <person name="Toyoda A."/>
            <person name="Nishi S."/>
            <person name="Chee G.-J."/>
            <person name="Arai W."/>
            <person name="Nunoura T."/>
            <person name="Itoh T."/>
            <person name="Hattori M."/>
            <person name="Takai K."/>
        </authorList>
    </citation>
    <scope>NUCLEOTIDE SEQUENCE</scope>
</reference>
<dbReference type="InterPro" id="IPR029787">
    <property type="entry name" value="Nucleotide_cyclase"/>
</dbReference>
<dbReference type="InterPro" id="IPR029016">
    <property type="entry name" value="GAF-like_dom_sf"/>
</dbReference>
<dbReference type="SUPFAM" id="SSF55073">
    <property type="entry name" value="Nucleotide cyclase"/>
    <property type="match status" value="1"/>
</dbReference>
<dbReference type="InterPro" id="IPR013655">
    <property type="entry name" value="PAS_fold_3"/>
</dbReference>
<dbReference type="Gene3D" id="3.30.450.40">
    <property type="match status" value="1"/>
</dbReference>
<dbReference type="CDD" id="cd01949">
    <property type="entry name" value="GGDEF"/>
    <property type="match status" value="1"/>
</dbReference>
<dbReference type="SUPFAM" id="SSF141868">
    <property type="entry name" value="EAL domain-like"/>
    <property type="match status" value="1"/>
</dbReference>
<sequence length="1012" mass="113063">MSSLEQGDGVERREARGVRGDAHQSALAAGQKDWSSEAESPGDAVAGFRDADEPQLLIDPEDGRIVDANEAAARFYGWPRATLRTFRIDRLNVLPWADIVTRMQEALQQPATRFVFLHRFADHQVRLVEVVTGPVQVGGRTFLRSTVRDLGEVLARLPDFEAVARRYRALIEQLPAVVYAEEVAPPHRKVYVSPAAERLLGWPPERLQVDRVTWYEQYVLPEDRVWALHQEEQTDCSGEPFRVEYRFRTGDGRVVWLRDEAILVPDEHGRPWIWHGLLTDITQQKRLEARLQRELAFHNVLLGIASNLVAVTSERLEATLSTILADVGQFLAVDILVLFCCQDGRVTLLGSWHADDPSHALHWPDDCTLADLTWFREQLEQRQLIALVTLEQLAEEAKAERTVLERLGICSLVTVPLFASGQLLGCLVAAQQRERRLWSEEEIDLLTLVGQLITAAVLQRRAEQVEAQHHAWLRATVLASPDALLVLDSEGTVRFASPASRSVLGIESHALIDRPLAAFIADPERFQRWLAEVLLPDRATRIELGLTERPSRVVEISGIDLRTDPHIAGIVLSVRDVTERYRAQQLLRERATRDALTGLVNRFGFLEALESYRPAAADEALGVLCCDLERFSALNDAISWEAGDAALRSVATRLRHTPEALLAARLEADRFAVLLRAGDRQRLIRVAAQLLEALSDWYDVGGEEVYLSMRGGLALVEPEDSPVAVLRRAEIAFQASKQRQRERLAVFDPELYQASVDRQALERDLRRALEQGDLRLHYQPVVDLASGRIVSLEALVRWQHPVRGAVSPGVFVPLAEVTGLISQLTQWVLLQACRQLRGWLRLGLASDLTVSVNLSPTDFLYIDVPQLAEDVLEVTGLAAERLTLELTESAMLDPAVSRERLERLRALGVAVVIDDFGAGYSSLGYLKRLPVNGIKLDRELIVDIGEDAASEAVVRSVLELARSLQLSVTAEGIEHERQLVLLRALGCDYGQGFAIAKPLPPEAIVDLLRGRR</sequence>
<dbReference type="EMBL" id="AP011712">
    <property type="protein sequence ID" value="BAL55201.1"/>
    <property type="molecule type" value="Genomic_DNA"/>
</dbReference>
<dbReference type="Pfam" id="PF01590">
    <property type="entry name" value="GAF"/>
    <property type="match status" value="1"/>
</dbReference>
<feature type="domain" description="PAC" evidence="3">
    <location>
        <begin position="241"/>
        <end position="293"/>
    </location>
</feature>
<dbReference type="PROSITE" id="PS50883">
    <property type="entry name" value="EAL"/>
    <property type="match status" value="1"/>
</dbReference>
<evidence type="ECO:0000259" key="4">
    <source>
        <dbReference type="PROSITE" id="PS50883"/>
    </source>
</evidence>
<dbReference type="InterPro" id="IPR000160">
    <property type="entry name" value="GGDEF_dom"/>
</dbReference>
<dbReference type="SUPFAM" id="SSF55781">
    <property type="entry name" value="GAF domain-like"/>
    <property type="match status" value="1"/>
</dbReference>
<accession>H5SGB5</accession>
<dbReference type="Pfam" id="PF13188">
    <property type="entry name" value="PAS_8"/>
    <property type="match status" value="1"/>
</dbReference>
<dbReference type="InterPro" id="IPR043128">
    <property type="entry name" value="Rev_trsase/Diguanyl_cyclase"/>
</dbReference>
<dbReference type="InterPro" id="IPR001610">
    <property type="entry name" value="PAC"/>
</dbReference>
<dbReference type="AlphaFoldDB" id="H5SGB5"/>
<dbReference type="InterPro" id="IPR035965">
    <property type="entry name" value="PAS-like_dom_sf"/>
</dbReference>
<dbReference type="InterPro" id="IPR000014">
    <property type="entry name" value="PAS"/>
</dbReference>
<feature type="domain" description="EAL" evidence="4">
    <location>
        <begin position="758"/>
        <end position="1012"/>
    </location>
</feature>
<evidence type="ECO:0000259" key="5">
    <source>
        <dbReference type="PROSITE" id="PS50887"/>
    </source>
</evidence>
<dbReference type="InterPro" id="IPR035919">
    <property type="entry name" value="EAL_sf"/>
</dbReference>
<evidence type="ECO:0000256" key="1">
    <source>
        <dbReference type="SAM" id="MobiDB-lite"/>
    </source>
</evidence>
<dbReference type="PROSITE" id="PS50113">
    <property type="entry name" value="PAC"/>
    <property type="match status" value="1"/>
</dbReference>
<reference evidence="6" key="1">
    <citation type="journal article" date="2005" name="Environ. Microbiol.">
        <title>Genetic and functional properties of uncultivated thermophilic crenarchaeotes from a subsurface gold mine as revealed by analysis of genome fragments.</title>
        <authorList>
            <person name="Nunoura T."/>
            <person name="Hirayama H."/>
            <person name="Takami H."/>
            <person name="Oida H."/>
            <person name="Nishi S."/>
            <person name="Shimamura S."/>
            <person name="Suzuki Y."/>
            <person name="Inagaki F."/>
            <person name="Takai K."/>
            <person name="Nealson K.H."/>
            <person name="Horikoshi K."/>
        </authorList>
    </citation>
    <scope>NUCLEOTIDE SEQUENCE</scope>
</reference>
<feature type="domain" description="PAS" evidence="2">
    <location>
        <begin position="469"/>
        <end position="524"/>
    </location>
</feature>
<name>H5SGB5_9ZZZZ</name>
<feature type="region of interest" description="Disordered" evidence="1">
    <location>
        <begin position="1"/>
        <end position="46"/>
    </location>
</feature>
<evidence type="ECO:0000259" key="3">
    <source>
        <dbReference type="PROSITE" id="PS50113"/>
    </source>
</evidence>
<dbReference type="CDD" id="cd01948">
    <property type="entry name" value="EAL"/>
    <property type="match status" value="1"/>
</dbReference>
<dbReference type="PANTHER" id="PTHR44757:SF2">
    <property type="entry name" value="BIOFILM ARCHITECTURE MAINTENANCE PROTEIN MBAA"/>
    <property type="match status" value="1"/>
</dbReference>
<dbReference type="SUPFAM" id="SSF55785">
    <property type="entry name" value="PYP-like sensor domain (PAS domain)"/>
    <property type="match status" value="3"/>
</dbReference>
<dbReference type="PROSITE" id="PS50112">
    <property type="entry name" value="PAS"/>
    <property type="match status" value="2"/>
</dbReference>
<dbReference type="InterPro" id="IPR013656">
    <property type="entry name" value="PAS_4"/>
</dbReference>
<evidence type="ECO:0000259" key="2">
    <source>
        <dbReference type="PROSITE" id="PS50112"/>
    </source>
</evidence>
<dbReference type="PROSITE" id="PS50887">
    <property type="entry name" value="GGDEF"/>
    <property type="match status" value="1"/>
</dbReference>
<dbReference type="Gene3D" id="3.20.20.450">
    <property type="entry name" value="EAL domain"/>
    <property type="match status" value="1"/>
</dbReference>
<dbReference type="Pfam" id="PF08447">
    <property type="entry name" value="PAS_3"/>
    <property type="match status" value="1"/>
</dbReference>
<dbReference type="SMART" id="SM00091">
    <property type="entry name" value="PAS"/>
    <property type="match status" value="3"/>
</dbReference>
<organism evidence="6">
    <name type="scientific">uncultured prokaryote</name>
    <dbReference type="NCBI Taxonomy" id="198431"/>
    <lineage>
        <taxon>unclassified sequences</taxon>
        <taxon>environmental samples</taxon>
    </lineage>
</organism>
<dbReference type="SMART" id="SM00267">
    <property type="entry name" value="GGDEF"/>
    <property type="match status" value="1"/>
</dbReference>
<dbReference type="InterPro" id="IPR052155">
    <property type="entry name" value="Biofilm_reg_signaling"/>
</dbReference>
<dbReference type="PANTHER" id="PTHR44757">
    <property type="entry name" value="DIGUANYLATE CYCLASE DGCP"/>
    <property type="match status" value="1"/>
</dbReference>
<gene>
    <name evidence="6" type="ORF">HGMM_F24F10C19</name>
</gene>
<dbReference type="SMART" id="SM00065">
    <property type="entry name" value="GAF"/>
    <property type="match status" value="1"/>
</dbReference>
<dbReference type="NCBIfam" id="TIGR00254">
    <property type="entry name" value="GGDEF"/>
    <property type="match status" value="1"/>
</dbReference>